<organism evidence="16 17">
    <name type="scientific">Halobacillus dabanensis</name>
    <dbReference type="NCBI Taxonomy" id="240302"/>
    <lineage>
        <taxon>Bacteria</taxon>
        <taxon>Bacillati</taxon>
        <taxon>Bacillota</taxon>
        <taxon>Bacilli</taxon>
        <taxon>Bacillales</taxon>
        <taxon>Bacillaceae</taxon>
        <taxon>Halobacillus</taxon>
    </lineage>
</organism>
<proteinExistence type="inferred from homology"/>
<feature type="active site" description="Proton donor/acceptor" evidence="12">
    <location>
        <position position="16"/>
    </location>
</feature>
<evidence type="ECO:0000256" key="2">
    <source>
        <dbReference type="ARBA" id="ARBA00006171"/>
    </source>
</evidence>
<comment type="subcellular location">
    <subcellularLocation>
        <location evidence="1">Cytoplasm</location>
    </subcellularLocation>
</comment>
<keyword evidence="5 14" id="KW-0479">Metal-binding</keyword>
<keyword evidence="8" id="KW-0119">Carbohydrate metabolism</keyword>
<evidence type="ECO:0000256" key="4">
    <source>
        <dbReference type="ARBA" id="ARBA00022553"/>
    </source>
</evidence>
<dbReference type="InterPro" id="IPR023214">
    <property type="entry name" value="HAD_sf"/>
</dbReference>
<dbReference type="EMBL" id="FOSB01000015">
    <property type="protein sequence ID" value="SFK49663.1"/>
    <property type="molecule type" value="Genomic_DNA"/>
</dbReference>
<dbReference type="Gene3D" id="1.10.150.240">
    <property type="entry name" value="Putative phosphatase, domain 2"/>
    <property type="match status" value="1"/>
</dbReference>
<dbReference type="GO" id="GO:0000287">
    <property type="term" value="F:magnesium ion binding"/>
    <property type="evidence" value="ECO:0007669"/>
    <property type="project" value="InterPro"/>
</dbReference>
<dbReference type="InterPro" id="IPR010976">
    <property type="entry name" value="B-phosphoglucomutase_hydrolase"/>
</dbReference>
<dbReference type="Gene3D" id="3.40.50.1000">
    <property type="entry name" value="HAD superfamily/HAD-like"/>
    <property type="match status" value="1"/>
</dbReference>
<feature type="active site" description="Nucleophile" evidence="12">
    <location>
        <position position="14"/>
    </location>
</feature>
<dbReference type="SFLD" id="SFLDF00046">
    <property type="entry name" value="beta-phosphoglucomutase"/>
    <property type="match status" value="1"/>
</dbReference>
<dbReference type="SFLD" id="SFLDG01135">
    <property type="entry name" value="C1.5.6:_HAD__Beta-PGM__Phospha"/>
    <property type="match status" value="1"/>
</dbReference>
<dbReference type="SFLD" id="SFLDS00003">
    <property type="entry name" value="Haloacid_Dehalogenase"/>
    <property type="match status" value="1"/>
</dbReference>
<dbReference type="GO" id="GO:0008801">
    <property type="term" value="F:beta-phosphoglucomutase activity"/>
    <property type="evidence" value="ECO:0007669"/>
    <property type="project" value="UniProtKB-EC"/>
</dbReference>
<evidence type="ECO:0000256" key="10">
    <source>
        <dbReference type="ARBA" id="ARBA00044968"/>
    </source>
</evidence>
<feature type="binding site" evidence="13">
    <location>
        <begin position="121"/>
        <end position="125"/>
    </location>
    <ligand>
        <name>substrate</name>
    </ligand>
</feature>
<dbReference type="AlphaFoldDB" id="A0A1I4A016"/>
<feature type="binding site" evidence="13">
    <location>
        <begin position="14"/>
        <end position="16"/>
    </location>
    <ligand>
        <name>substrate</name>
    </ligand>
</feature>
<evidence type="ECO:0000256" key="6">
    <source>
        <dbReference type="ARBA" id="ARBA00022842"/>
    </source>
</evidence>
<dbReference type="EC" id="5.4.2.6" evidence="10"/>
<feature type="binding site" evidence="13">
    <location>
        <position position="152"/>
    </location>
    <ligand>
        <name>substrate</name>
    </ligand>
</feature>
<evidence type="ECO:0000256" key="5">
    <source>
        <dbReference type="ARBA" id="ARBA00022723"/>
    </source>
</evidence>
<keyword evidence="4" id="KW-0597">Phosphoprotein</keyword>
<dbReference type="InterPro" id="IPR023198">
    <property type="entry name" value="PGP-like_dom2"/>
</dbReference>
<name>A0A1I4A016_HALDA</name>
<dbReference type="NCBIfam" id="TIGR01509">
    <property type="entry name" value="HAD-SF-IA-v3"/>
    <property type="match status" value="1"/>
</dbReference>
<reference evidence="17" key="1">
    <citation type="submission" date="2016-10" db="EMBL/GenBank/DDBJ databases">
        <authorList>
            <person name="Varghese N."/>
            <person name="Submissions S."/>
        </authorList>
    </citation>
    <scope>NUCLEOTIDE SEQUENCE [LARGE SCALE GENOMIC DNA]</scope>
    <source>
        <strain evidence="17">CGMCC 1.3704</strain>
    </source>
</reference>
<evidence type="ECO:0000313" key="16">
    <source>
        <dbReference type="EMBL" id="SFK49663.1"/>
    </source>
</evidence>
<keyword evidence="7" id="KW-0413">Isomerase</keyword>
<dbReference type="Pfam" id="PF00702">
    <property type="entry name" value="Hydrolase"/>
    <property type="match status" value="1"/>
</dbReference>
<feature type="binding site" evidence="13">
    <location>
        <position position="57"/>
    </location>
    <ligand>
        <name>substrate</name>
    </ligand>
</feature>
<accession>A0A1I4A016</accession>
<dbReference type="CDD" id="cd02598">
    <property type="entry name" value="HAD_BPGM"/>
    <property type="match status" value="1"/>
</dbReference>
<dbReference type="GO" id="GO:0005737">
    <property type="term" value="C:cytoplasm"/>
    <property type="evidence" value="ECO:0007669"/>
    <property type="project" value="UniProtKB-SubCell"/>
</dbReference>
<feature type="binding site" evidence="14">
    <location>
        <position position="14"/>
    </location>
    <ligand>
        <name>Mg(2+)</name>
        <dbReference type="ChEBI" id="CHEBI:18420"/>
    </ligand>
</feature>
<evidence type="ECO:0000256" key="14">
    <source>
        <dbReference type="PIRSR" id="PIRSR610972-3"/>
    </source>
</evidence>
<sequence length="231" mass="26053">MNMNSDHVEAVVFDLDGVITDTAYYHYLAWGKIAEELDIPFNPSVNENLKGVSRQESLRIILDHGGKEDKFSKNEMEKLARQKNEYYKEMIQELTPEDVLPGIMELITEIKNENIPLGVASASKNAPTVLRALEIDHLFEYCADASRMKRSKPDPEIFLTVCEALEARPGHSIGIEDARVGIEAIKKAGMYAVGVGKNLEEADLTWKSTEYLSWTSIKNRFLTKNSMARRG</sequence>
<comment type="catalytic activity">
    <reaction evidence="9">
        <text>beta-D-glucose 1-phosphate = beta-D-glucose 6-phosphate</text>
        <dbReference type="Rhea" id="RHEA:20113"/>
        <dbReference type="ChEBI" id="CHEBI:57684"/>
        <dbReference type="ChEBI" id="CHEBI:58247"/>
        <dbReference type="EC" id="5.4.2.6"/>
    </reaction>
</comment>
<feature type="binding site" evidence="14">
    <location>
        <position position="16"/>
    </location>
    <ligand>
        <name>Mg(2+)</name>
        <dbReference type="ChEBI" id="CHEBI:18420"/>
    </ligand>
</feature>
<dbReference type="NCBIfam" id="TIGR01990">
    <property type="entry name" value="bPGM"/>
    <property type="match status" value="1"/>
</dbReference>
<dbReference type="GO" id="GO:0005975">
    <property type="term" value="P:carbohydrate metabolic process"/>
    <property type="evidence" value="ECO:0007669"/>
    <property type="project" value="InterPro"/>
</dbReference>
<dbReference type="InterPro" id="IPR010972">
    <property type="entry name" value="Beta-PGM"/>
</dbReference>
<evidence type="ECO:0000256" key="1">
    <source>
        <dbReference type="ARBA" id="ARBA00004496"/>
    </source>
</evidence>
<feature type="site" description="Important for catalytic activity and assists the phosphoryl transfer reaction to Asp8 by balancing charge and orienting the reacting groups" evidence="15">
    <location>
        <position position="152"/>
    </location>
</feature>
<keyword evidence="6 14" id="KW-0460">Magnesium</keyword>
<evidence type="ECO:0000313" key="17">
    <source>
        <dbReference type="Proteomes" id="UP000183557"/>
    </source>
</evidence>
<dbReference type="PANTHER" id="PTHR18901">
    <property type="entry name" value="2-DEOXYGLUCOSE-6-PHOSPHATE PHOSPHATASE 2"/>
    <property type="match status" value="1"/>
</dbReference>
<dbReference type="FunFam" id="1.10.150.240:FF:000010">
    <property type="entry name" value="Beta-phosphoglucomutase"/>
    <property type="match status" value="1"/>
</dbReference>
<feature type="binding site" evidence="14">
    <location>
        <position position="177"/>
    </location>
    <ligand>
        <name>Mg(2+)</name>
        <dbReference type="ChEBI" id="CHEBI:18420"/>
    </ligand>
</feature>
<evidence type="ECO:0000256" key="7">
    <source>
        <dbReference type="ARBA" id="ARBA00023235"/>
    </source>
</evidence>
<comment type="similarity">
    <text evidence="2">Belongs to the HAD-like hydrolase superfamily. CbbY/CbbZ/Gph/YieH family.</text>
</comment>
<evidence type="ECO:0000256" key="9">
    <source>
        <dbReference type="ARBA" id="ARBA00044926"/>
    </source>
</evidence>
<evidence type="ECO:0000256" key="8">
    <source>
        <dbReference type="ARBA" id="ARBA00023277"/>
    </source>
</evidence>
<evidence type="ECO:0000256" key="3">
    <source>
        <dbReference type="ARBA" id="ARBA00022490"/>
    </source>
</evidence>
<dbReference type="PRINTS" id="PR00413">
    <property type="entry name" value="HADHALOGNASE"/>
</dbReference>
<keyword evidence="3" id="KW-0963">Cytoplasm</keyword>
<dbReference type="SFLD" id="SFLDG01129">
    <property type="entry name" value="C1.5:_HAD__Beta-PGM__Phosphata"/>
    <property type="match status" value="1"/>
</dbReference>
<evidence type="ECO:0000256" key="12">
    <source>
        <dbReference type="PIRSR" id="PIRSR610972-1"/>
    </source>
</evidence>
<feature type="binding site" evidence="13">
    <location>
        <position position="30"/>
    </location>
    <ligand>
        <name>substrate</name>
    </ligand>
</feature>
<evidence type="ECO:0000256" key="13">
    <source>
        <dbReference type="PIRSR" id="PIRSR610972-2"/>
    </source>
</evidence>
<gene>
    <name evidence="16" type="ORF">SAMN04487936_11579</name>
</gene>
<feature type="binding site" evidence="13">
    <location>
        <position position="83"/>
    </location>
    <ligand>
        <name>substrate</name>
    </ligand>
</feature>
<feature type="binding site" evidence="14">
    <location>
        <position position="176"/>
    </location>
    <ligand>
        <name>Mg(2+)</name>
        <dbReference type="ChEBI" id="CHEBI:18420"/>
    </ligand>
</feature>
<protein>
    <recommendedName>
        <fullName evidence="11">Beta-phosphoglucomutase</fullName>
        <ecNumber evidence="10">5.4.2.6</ecNumber>
    </recommendedName>
</protein>
<dbReference type="InterPro" id="IPR006439">
    <property type="entry name" value="HAD-SF_hydro_IA"/>
</dbReference>
<evidence type="ECO:0000256" key="15">
    <source>
        <dbReference type="PIRSR" id="PIRSR610972-4"/>
    </source>
</evidence>
<dbReference type="InterPro" id="IPR036412">
    <property type="entry name" value="HAD-like_sf"/>
</dbReference>
<comment type="cofactor">
    <cofactor evidence="14">
        <name>Mg(2+)</name>
        <dbReference type="ChEBI" id="CHEBI:18420"/>
    </cofactor>
    <text evidence="14">Binds 2 magnesium ions per subunit.</text>
</comment>
<dbReference type="Proteomes" id="UP000183557">
    <property type="component" value="Unassembled WGS sequence"/>
</dbReference>
<evidence type="ECO:0000256" key="11">
    <source>
        <dbReference type="ARBA" id="ARBA00044991"/>
    </source>
</evidence>
<feature type="binding site" evidence="13">
    <location>
        <begin position="49"/>
        <end position="54"/>
    </location>
    <ligand>
        <name>substrate</name>
    </ligand>
</feature>
<dbReference type="NCBIfam" id="TIGR02009">
    <property type="entry name" value="PGMB-YQAB-SF"/>
    <property type="match status" value="1"/>
</dbReference>
<feature type="site" description="Important for catalytic activity and assists the phosphoryl transfer reaction to Asp8 by balancing charge and orienting the reacting groups" evidence="15">
    <location>
        <position position="121"/>
    </location>
</feature>
<dbReference type="SUPFAM" id="SSF56784">
    <property type="entry name" value="HAD-like"/>
    <property type="match status" value="1"/>
</dbReference>
<dbReference type="PANTHER" id="PTHR18901:SF38">
    <property type="entry name" value="PSEUDOURIDINE-5'-PHOSPHATASE"/>
    <property type="match status" value="1"/>
</dbReference>
<keyword evidence="17" id="KW-1185">Reference proteome</keyword>